<reference evidence="2" key="1">
    <citation type="submission" date="2016-11" db="EMBL/GenBank/DDBJ databases">
        <authorList>
            <person name="Varghese N."/>
            <person name="Submissions S."/>
        </authorList>
    </citation>
    <scope>NUCLEOTIDE SEQUENCE [LARGE SCALE GENOMIC DNA]</scope>
    <source>
        <strain evidence="2">DSM 10349</strain>
    </source>
</reference>
<gene>
    <name evidence="1" type="ORF">SAMN02745123_02660</name>
</gene>
<accession>A0A1M6U9M4</accession>
<evidence type="ECO:0000313" key="1">
    <source>
        <dbReference type="EMBL" id="SHK65871.1"/>
    </source>
</evidence>
<protein>
    <submittedName>
        <fullName evidence="1">Uncharacterized protein</fullName>
    </submittedName>
</protein>
<sequence length="46" mass="5055">MVLSVCMKSNKMFADLLLGCGFCYFYNMEGVTYDGDSICRVGSGEV</sequence>
<proteinExistence type="predicted"/>
<dbReference type="EMBL" id="FRAR01000019">
    <property type="protein sequence ID" value="SHK65871.1"/>
    <property type="molecule type" value="Genomic_DNA"/>
</dbReference>
<keyword evidence="2" id="KW-1185">Reference proteome</keyword>
<dbReference type="STRING" id="1121421.SAMN02745123_02660"/>
<dbReference type="Proteomes" id="UP000183997">
    <property type="component" value="Unassembled WGS sequence"/>
</dbReference>
<dbReference type="AlphaFoldDB" id="A0A1M6U9M4"/>
<name>A0A1M6U9M4_9FIRM</name>
<evidence type="ECO:0000313" key="2">
    <source>
        <dbReference type="Proteomes" id="UP000183997"/>
    </source>
</evidence>
<organism evidence="1 2">
    <name type="scientific">Desulforamulus aeronauticus DSM 10349</name>
    <dbReference type="NCBI Taxonomy" id="1121421"/>
    <lineage>
        <taxon>Bacteria</taxon>
        <taxon>Bacillati</taxon>
        <taxon>Bacillota</taxon>
        <taxon>Clostridia</taxon>
        <taxon>Eubacteriales</taxon>
        <taxon>Peptococcaceae</taxon>
        <taxon>Desulforamulus</taxon>
    </lineage>
</organism>